<comment type="caution">
    <text evidence="3">The sequence shown here is derived from an EMBL/GenBank/DDBJ whole genome shotgun (WGS) entry which is preliminary data.</text>
</comment>
<reference evidence="3" key="1">
    <citation type="submission" date="2021-01" db="EMBL/GenBank/DDBJ databases">
        <title>Whole genome shotgun sequence of Rhizocola hellebori NBRC 109834.</title>
        <authorList>
            <person name="Komaki H."/>
            <person name="Tamura T."/>
        </authorList>
    </citation>
    <scope>NUCLEOTIDE SEQUENCE</scope>
    <source>
        <strain evidence="3">NBRC 109834</strain>
    </source>
</reference>
<name>A0A8J3VEV9_9ACTN</name>
<keyword evidence="4" id="KW-1185">Reference proteome</keyword>
<comment type="similarity">
    <text evidence="1">Belongs to the AHA1 family.</text>
</comment>
<proteinExistence type="inferred from homology"/>
<dbReference type="EMBL" id="BONY01000007">
    <property type="protein sequence ID" value="GIH03373.1"/>
    <property type="molecule type" value="Genomic_DNA"/>
</dbReference>
<evidence type="ECO:0000256" key="1">
    <source>
        <dbReference type="ARBA" id="ARBA00006817"/>
    </source>
</evidence>
<dbReference type="Pfam" id="PF08327">
    <property type="entry name" value="AHSA1"/>
    <property type="match status" value="1"/>
</dbReference>
<evidence type="ECO:0000313" key="3">
    <source>
        <dbReference type="EMBL" id="GIH03373.1"/>
    </source>
</evidence>
<accession>A0A8J3VEV9</accession>
<dbReference type="SUPFAM" id="SSF55961">
    <property type="entry name" value="Bet v1-like"/>
    <property type="match status" value="1"/>
</dbReference>
<dbReference type="Proteomes" id="UP000612899">
    <property type="component" value="Unassembled WGS sequence"/>
</dbReference>
<dbReference type="InterPro" id="IPR013538">
    <property type="entry name" value="ASHA1/2-like_C"/>
</dbReference>
<dbReference type="AlphaFoldDB" id="A0A8J3VEV9"/>
<dbReference type="CDD" id="cd08899">
    <property type="entry name" value="SRPBCC_CalC_Aha1-like_6"/>
    <property type="match status" value="1"/>
</dbReference>
<evidence type="ECO:0000313" key="4">
    <source>
        <dbReference type="Proteomes" id="UP000612899"/>
    </source>
</evidence>
<organism evidence="3 4">
    <name type="scientific">Rhizocola hellebori</name>
    <dbReference type="NCBI Taxonomy" id="1392758"/>
    <lineage>
        <taxon>Bacteria</taxon>
        <taxon>Bacillati</taxon>
        <taxon>Actinomycetota</taxon>
        <taxon>Actinomycetes</taxon>
        <taxon>Micromonosporales</taxon>
        <taxon>Micromonosporaceae</taxon>
        <taxon>Rhizocola</taxon>
    </lineage>
</organism>
<evidence type="ECO:0000259" key="2">
    <source>
        <dbReference type="Pfam" id="PF08327"/>
    </source>
</evidence>
<sequence>MAGEARTITLSRTYDAEIEDVWEALTDPERLKRWFLPVSGDFRVGGKYQIEGNAGGEILVCEAPTLLKITWVMGVPAESDINEVSVRLSTKGDEETHLELEHAATVDPNMWGQFGPGAVGVGWDLTLLGLGLHFQGQSVGDPNAWQSTPEARAFMTRSSTLWGGAHLAAGADAAEVEAAVHNTTQFYAPDPA</sequence>
<dbReference type="InterPro" id="IPR023393">
    <property type="entry name" value="START-like_dom_sf"/>
</dbReference>
<dbReference type="Gene3D" id="3.30.530.20">
    <property type="match status" value="1"/>
</dbReference>
<feature type="domain" description="Activator of Hsp90 ATPase homologue 1/2-like C-terminal" evidence="2">
    <location>
        <begin position="15"/>
        <end position="110"/>
    </location>
</feature>
<gene>
    <name evidence="3" type="ORF">Rhe02_14400</name>
</gene>
<protein>
    <submittedName>
        <fullName evidence="3">Activator of HSP90 ATPase</fullName>
    </submittedName>
</protein>